<accession>A0AAV1ZQE7</accession>
<keyword evidence="2" id="KW-1185">Reference proteome</keyword>
<organism evidence="1 2">
    <name type="scientific">Larinioides sclopetarius</name>
    <dbReference type="NCBI Taxonomy" id="280406"/>
    <lineage>
        <taxon>Eukaryota</taxon>
        <taxon>Metazoa</taxon>
        <taxon>Ecdysozoa</taxon>
        <taxon>Arthropoda</taxon>
        <taxon>Chelicerata</taxon>
        <taxon>Arachnida</taxon>
        <taxon>Araneae</taxon>
        <taxon>Araneomorphae</taxon>
        <taxon>Entelegynae</taxon>
        <taxon>Araneoidea</taxon>
        <taxon>Araneidae</taxon>
        <taxon>Larinioides</taxon>
    </lineage>
</organism>
<dbReference type="Gene3D" id="3.40.50.150">
    <property type="entry name" value="Vaccinia Virus protein VP39"/>
    <property type="match status" value="1"/>
</dbReference>
<evidence type="ECO:0000313" key="2">
    <source>
        <dbReference type="Proteomes" id="UP001497382"/>
    </source>
</evidence>
<reference evidence="1 2" key="1">
    <citation type="submission" date="2024-04" db="EMBL/GenBank/DDBJ databases">
        <authorList>
            <person name="Rising A."/>
            <person name="Reimegard J."/>
            <person name="Sonavane S."/>
            <person name="Akerstrom W."/>
            <person name="Nylinder S."/>
            <person name="Hedman E."/>
            <person name="Kallberg Y."/>
        </authorList>
    </citation>
    <scope>NUCLEOTIDE SEQUENCE [LARGE SCALE GENOMIC DNA]</scope>
</reference>
<dbReference type="Pfam" id="PF13489">
    <property type="entry name" value="Methyltransf_23"/>
    <property type="match status" value="1"/>
</dbReference>
<sequence>MATARELPLNLETTEKFVKLCASTFGWEDLSEDIVMDLGCGKGLHCARALLENFPNVKSIIALDGNPKELEGITFKSPRITQVLADILKRRDIHQYEGKVDKVISTHVLHQISNKEKVFKNVYRLLYPGGEAAFLFTSDFGLYHVLNELRRDSRFKDYFKGSDIFELYSSELKADNYREMLEKIGFKVIEIAEEKDDFSSDQFVVFERTLFNSVAKAFSVPSELVPEINDSASHLYRTKYLDQKSIYAATEMSIFVTKPSDADTRCSSS</sequence>
<name>A0AAV1ZQE7_9ARAC</name>
<dbReference type="Proteomes" id="UP001497382">
    <property type="component" value="Unassembled WGS sequence"/>
</dbReference>
<dbReference type="AlphaFoldDB" id="A0AAV1ZQE7"/>
<dbReference type="InterPro" id="IPR029063">
    <property type="entry name" value="SAM-dependent_MTases_sf"/>
</dbReference>
<proteinExistence type="predicted"/>
<dbReference type="SUPFAM" id="SSF53335">
    <property type="entry name" value="S-adenosyl-L-methionine-dependent methyltransferases"/>
    <property type="match status" value="1"/>
</dbReference>
<evidence type="ECO:0008006" key="3">
    <source>
        <dbReference type="Google" id="ProtNLM"/>
    </source>
</evidence>
<dbReference type="PANTHER" id="PTHR43861">
    <property type="entry name" value="TRANS-ACONITATE 2-METHYLTRANSFERASE-RELATED"/>
    <property type="match status" value="1"/>
</dbReference>
<comment type="caution">
    <text evidence="1">The sequence shown here is derived from an EMBL/GenBank/DDBJ whole genome shotgun (WGS) entry which is preliminary data.</text>
</comment>
<dbReference type="EMBL" id="CAXIEN010000071">
    <property type="protein sequence ID" value="CAL1273976.1"/>
    <property type="molecule type" value="Genomic_DNA"/>
</dbReference>
<gene>
    <name evidence="1" type="ORF">LARSCL_LOCUS7206</name>
</gene>
<evidence type="ECO:0000313" key="1">
    <source>
        <dbReference type="EMBL" id="CAL1273976.1"/>
    </source>
</evidence>
<protein>
    <recommendedName>
        <fullName evidence="3">Methyltransferase domain-containing protein</fullName>
    </recommendedName>
</protein>
<dbReference type="CDD" id="cd02440">
    <property type="entry name" value="AdoMet_MTases"/>
    <property type="match status" value="1"/>
</dbReference>
<dbReference type="PANTHER" id="PTHR43861:SF1">
    <property type="entry name" value="TRANS-ACONITATE 2-METHYLTRANSFERASE"/>
    <property type="match status" value="1"/>
</dbReference>